<dbReference type="AlphaFoldDB" id="A0A8J2K790"/>
<reference evidence="2" key="1">
    <citation type="submission" date="2021-06" db="EMBL/GenBank/DDBJ databases">
        <authorList>
            <person name="Hodson N. C."/>
            <person name="Mongue J. A."/>
            <person name="Jaron S. K."/>
        </authorList>
    </citation>
    <scope>NUCLEOTIDE SEQUENCE</scope>
</reference>
<organism evidence="2 3">
    <name type="scientific">Allacma fusca</name>
    <dbReference type="NCBI Taxonomy" id="39272"/>
    <lineage>
        <taxon>Eukaryota</taxon>
        <taxon>Metazoa</taxon>
        <taxon>Ecdysozoa</taxon>
        <taxon>Arthropoda</taxon>
        <taxon>Hexapoda</taxon>
        <taxon>Collembola</taxon>
        <taxon>Symphypleona</taxon>
        <taxon>Sminthuridae</taxon>
        <taxon>Allacma</taxon>
    </lineage>
</organism>
<comment type="caution">
    <text evidence="2">The sequence shown here is derived from an EMBL/GenBank/DDBJ whole genome shotgun (WGS) entry which is preliminary data.</text>
</comment>
<sequence>PGYDQPVFVFTCKEVPEGTDLGNEFGGLEKHNDLPKDIVILGKRNRWPKNSAKIKMRKSILIPPIPEPDDLRLTRTTQAALDKEFKDTGKAYGRYNRVNLPTKAYLQLRDLAAQAPLQDIAGSNDEPSGSDFQSQECHAIVDDAVRLGDTADVLSCDSTDELAHPNASSTAETVQSSRDPVIPGTH</sequence>
<gene>
    <name evidence="2" type="ORF">AFUS01_LOCUS22870</name>
</gene>
<evidence type="ECO:0000313" key="3">
    <source>
        <dbReference type="Proteomes" id="UP000708208"/>
    </source>
</evidence>
<protein>
    <submittedName>
        <fullName evidence="2">Uncharacterized protein</fullName>
    </submittedName>
</protein>
<feature type="non-terminal residue" evidence="2">
    <location>
        <position position="1"/>
    </location>
</feature>
<evidence type="ECO:0000313" key="2">
    <source>
        <dbReference type="EMBL" id="CAG7734483.1"/>
    </source>
</evidence>
<dbReference type="Proteomes" id="UP000708208">
    <property type="component" value="Unassembled WGS sequence"/>
</dbReference>
<feature type="compositionally biased region" description="Polar residues" evidence="1">
    <location>
        <begin position="166"/>
        <end position="178"/>
    </location>
</feature>
<feature type="non-terminal residue" evidence="2">
    <location>
        <position position="186"/>
    </location>
</feature>
<accession>A0A8J2K790</accession>
<evidence type="ECO:0000256" key="1">
    <source>
        <dbReference type="SAM" id="MobiDB-lite"/>
    </source>
</evidence>
<feature type="region of interest" description="Disordered" evidence="1">
    <location>
        <begin position="162"/>
        <end position="186"/>
    </location>
</feature>
<keyword evidence="3" id="KW-1185">Reference proteome</keyword>
<dbReference type="EMBL" id="CAJVCH010269944">
    <property type="protein sequence ID" value="CAG7734483.1"/>
    <property type="molecule type" value="Genomic_DNA"/>
</dbReference>
<proteinExistence type="predicted"/>
<name>A0A8J2K790_9HEXA</name>